<proteinExistence type="predicted"/>
<dbReference type="EMBL" id="MRZV01000045">
    <property type="protein sequence ID" value="PIK60872.1"/>
    <property type="molecule type" value="Genomic_DNA"/>
</dbReference>
<evidence type="ECO:0000313" key="5">
    <source>
        <dbReference type="EMBL" id="PIK60872.1"/>
    </source>
</evidence>
<sequence length="473" mass="54242">MLYSDTKVTLRVLSTRILRSSTWTMVLGTQNLKYSTRRGEDPSAAITEVREESVEDANKFPVTNLYELQSRVFTDQWSIPYKKEESLGKCLIAAIKMAQNGKHKTLIMCRTSIDQWSLYIVRNLGVRRKLRQLCSTLLARGYPQTHDIKRCPPLGLEIHEGIYNMLQMVVDLVAARLKYKPIPIELLELLALVFNPDTEYHYKNRNKQWERIRWEGVFGVNKCFAVPPPPVTYKEQCGWLVNLVNQFAELGGIDMIKQIMMENPEDLDPSTMTVLLKPLGAAADYLNAIRIVDYLSDLEKVVLKFIADLKDNDLKQKKAGNTSILLSTLKKLILNFWIEDVKEIDNLRLQLALRMLKSPHFNARMNSLKEIAKLIEDSPSNSKNAIEEKVLLDWLVEKKVLSIALEGNIDQTQYCDKLKVIVEFIGSKLSAEELTKIWKMQNDQPLTVVDNIHDIMAAAAIKFNDEHWNTSSC</sequence>
<keyword evidence="6" id="KW-1185">Reference proteome</keyword>
<evidence type="ECO:0000256" key="2">
    <source>
        <dbReference type="ARBA" id="ARBA00022786"/>
    </source>
</evidence>
<dbReference type="GO" id="GO:0008233">
    <property type="term" value="F:peptidase activity"/>
    <property type="evidence" value="ECO:0007669"/>
    <property type="project" value="UniProtKB-KW"/>
</dbReference>
<accession>A0A2G8LKZ0</accession>
<keyword evidence="3 5" id="KW-0378">Hydrolase</keyword>
<name>A0A2G8LKZ0_STIJA</name>
<evidence type="ECO:0000256" key="1">
    <source>
        <dbReference type="ARBA" id="ARBA00022670"/>
    </source>
</evidence>
<comment type="caution">
    <text evidence="5">The sequence shown here is derived from an EMBL/GenBank/DDBJ whole genome shotgun (WGS) entry which is preliminary data.</text>
</comment>
<gene>
    <name evidence="5" type="ORF">BSL78_02188</name>
</gene>
<keyword evidence="2" id="KW-0833">Ubl conjugation pathway</keyword>
<evidence type="ECO:0000256" key="3">
    <source>
        <dbReference type="ARBA" id="ARBA00022801"/>
    </source>
</evidence>
<reference evidence="5 6" key="1">
    <citation type="journal article" date="2017" name="PLoS Biol.">
        <title>The sea cucumber genome provides insights into morphological evolution and visceral regeneration.</title>
        <authorList>
            <person name="Zhang X."/>
            <person name="Sun L."/>
            <person name="Yuan J."/>
            <person name="Sun Y."/>
            <person name="Gao Y."/>
            <person name="Zhang L."/>
            <person name="Li S."/>
            <person name="Dai H."/>
            <person name="Hamel J.F."/>
            <person name="Liu C."/>
            <person name="Yu Y."/>
            <person name="Liu S."/>
            <person name="Lin W."/>
            <person name="Guo K."/>
            <person name="Jin S."/>
            <person name="Xu P."/>
            <person name="Storey K.B."/>
            <person name="Huan P."/>
            <person name="Zhang T."/>
            <person name="Zhou Y."/>
            <person name="Zhang J."/>
            <person name="Lin C."/>
            <person name="Li X."/>
            <person name="Xing L."/>
            <person name="Huo D."/>
            <person name="Sun M."/>
            <person name="Wang L."/>
            <person name="Mercier A."/>
            <person name="Li F."/>
            <person name="Yang H."/>
            <person name="Xiang J."/>
        </authorList>
    </citation>
    <scope>NUCLEOTIDE SEQUENCE [LARGE SCALE GENOMIC DNA]</scope>
    <source>
        <strain evidence="5">Shaxun</strain>
        <tissue evidence="5">Muscle</tissue>
    </source>
</reference>
<feature type="domain" description="UBP34/UBP24/USP9X/USP9Y-like ARM repeat region" evidence="4">
    <location>
        <begin position="342"/>
        <end position="467"/>
    </location>
</feature>
<dbReference type="AlphaFoldDB" id="A0A2G8LKZ0"/>
<organism evidence="5 6">
    <name type="scientific">Stichopus japonicus</name>
    <name type="common">Sea cucumber</name>
    <dbReference type="NCBI Taxonomy" id="307972"/>
    <lineage>
        <taxon>Eukaryota</taxon>
        <taxon>Metazoa</taxon>
        <taxon>Echinodermata</taxon>
        <taxon>Eleutherozoa</taxon>
        <taxon>Echinozoa</taxon>
        <taxon>Holothuroidea</taxon>
        <taxon>Aspidochirotacea</taxon>
        <taxon>Aspidochirotida</taxon>
        <taxon>Stichopodidae</taxon>
        <taxon>Apostichopus</taxon>
    </lineage>
</organism>
<protein>
    <submittedName>
        <fullName evidence="5">Putative ubiquitin carboxyl-terminal hydrolase 24</fullName>
    </submittedName>
</protein>
<dbReference type="STRING" id="307972.A0A2G8LKZ0"/>
<evidence type="ECO:0000259" key="4">
    <source>
        <dbReference type="Pfam" id="PF25010"/>
    </source>
</evidence>
<dbReference type="Proteomes" id="UP000230750">
    <property type="component" value="Unassembled WGS sequence"/>
</dbReference>
<dbReference type="OrthoDB" id="10067693at2759"/>
<dbReference type="InterPro" id="IPR056850">
    <property type="entry name" value="ARM_UBP34_24_USP9X_Y"/>
</dbReference>
<keyword evidence="1" id="KW-0645">Protease</keyword>
<dbReference type="Pfam" id="PF25010">
    <property type="entry name" value="ARM_UBP24_USP9X-Y"/>
    <property type="match status" value="1"/>
</dbReference>
<dbReference type="GO" id="GO:0006508">
    <property type="term" value="P:proteolysis"/>
    <property type="evidence" value="ECO:0007669"/>
    <property type="project" value="UniProtKB-KW"/>
</dbReference>
<evidence type="ECO:0000313" key="6">
    <source>
        <dbReference type="Proteomes" id="UP000230750"/>
    </source>
</evidence>